<accession>A0A100WCL9</accession>
<keyword evidence="2 9" id="KW-0479">Metal-binding</keyword>
<protein>
    <submittedName>
        <fullName evidence="13">6-phospho-beta-glucosidase</fullName>
    </submittedName>
</protein>
<dbReference type="InterPro" id="IPR022616">
    <property type="entry name" value="Glyco_hydro_4_C"/>
</dbReference>
<evidence type="ECO:0000256" key="4">
    <source>
        <dbReference type="ARBA" id="ARBA00023027"/>
    </source>
</evidence>
<evidence type="ECO:0000256" key="8">
    <source>
        <dbReference type="PIRSR" id="PIRSR601088-2"/>
    </source>
</evidence>
<feature type="binding site" evidence="8">
    <location>
        <position position="144"/>
    </location>
    <ligand>
        <name>substrate</name>
    </ligand>
</feature>
<feature type="domain" description="Glycosyl hydrolase family 4 C-terminal" evidence="12">
    <location>
        <begin position="190"/>
        <end position="427"/>
    </location>
</feature>
<evidence type="ECO:0000313" key="14">
    <source>
        <dbReference type="Proteomes" id="UP000069443"/>
    </source>
</evidence>
<organism evidence="13 14">
    <name type="scientific">Mycolicibacterium canariasense</name>
    <name type="common">Mycobacterium canariasense</name>
    <dbReference type="NCBI Taxonomy" id="228230"/>
    <lineage>
        <taxon>Bacteria</taxon>
        <taxon>Bacillati</taxon>
        <taxon>Actinomycetota</taxon>
        <taxon>Actinomycetes</taxon>
        <taxon>Mycobacteriales</taxon>
        <taxon>Mycobacteriaceae</taxon>
        <taxon>Mycolicibacterium</taxon>
    </lineage>
</organism>
<keyword evidence="6 11" id="KW-0326">Glycosidase</keyword>
<dbReference type="SUPFAM" id="SSF56327">
    <property type="entry name" value="LDH C-terminal domain-like"/>
    <property type="match status" value="1"/>
</dbReference>
<sequence>MKLTILGGGGFRTPYVWQALIRDQGSPRVTEVALYDVDEGRLATITTILEQLAAGFADPPTLRTYTQLEPALEGADFIFAAVRVGGVEQRCCDEHVALDLNVIGQETTGPGGIAYALRTVPVMLDIAETIRRVAPDAYFLNFTNPAGIITEALQSVLGDRALGICDTPSGLGRRVAGVLGHDHTRIDMDYVGLNHLGWMRRVLVDGRDVLPDLLADESRLKRLEEAQVFGVDWIRTLDVIPNEYLYYYYFHRDAVRRILESPQTRGDFLLETQGRFFTDAAAQPEIAAKLWTAAVDERGASYMAEAKGGVQGAPVIERERETDPAHLGYAGVALGVMAAISRNEKRTMILNVRNRGTIHGLPADAVVEVSTMVDANGVHPLTLETQPDLHQLGLMQQVKAVERHTITAATTGSSTEALKAFALHPLVDSVGVARELLARYVDANPDIARVLAKRSKVA</sequence>
<name>A0A100WCL9_MYCCR</name>
<feature type="binding site" evidence="9">
    <location>
        <position position="195"/>
    </location>
    <ligand>
        <name>Mn(2+)</name>
        <dbReference type="ChEBI" id="CHEBI:29035"/>
    </ligand>
</feature>
<comment type="cofactor">
    <cofactor evidence="11">
        <name>NAD(+)</name>
        <dbReference type="ChEBI" id="CHEBI:57540"/>
    </cofactor>
    <text evidence="11">Binds 1 NAD(+) per subunit.</text>
</comment>
<dbReference type="Proteomes" id="UP000069443">
    <property type="component" value="Unassembled WGS sequence"/>
</dbReference>
<evidence type="ECO:0000256" key="9">
    <source>
        <dbReference type="PIRSR" id="PIRSR601088-3"/>
    </source>
</evidence>
<dbReference type="GO" id="GO:0016616">
    <property type="term" value="F:oxidoreductase activity, acting on the CH-OH group of donors, NAD or NADP as acceptor"/>
    <property type="evidence" value="ECO:0007669"/>
    <property type="project" value="InterPro"/>
</dbReference>
<comment type="caution">
    <text evidence="13">The sequence shown here is derived from an EMBL/GenBank/DDBJ whole genome shotgun (WGS) entry which is preliminary data.</text>
</comment>
<dbReference type="InterPro" id="IPR015955">
    <property type="entry name" value="Lactate_DH/Glyco_Ohase_4_C"/>
</dbReference>
<keyword evidence="9" id="KW-0170">Cobalt</keyword>
<dbReference type="PRINTS" id="PR00732">
    <property type="entry name" value="GLHYDRLASE4"/>
</dbReference>
<evidence type="ECO:0000256" key="2">
    <source>
        <dbReference type="ARBA" id="ARBA00022723"/>
    </source>
</evidence>
<proteinExistence type="inferred from homology"/>
<evidence type="ECO:0000256" key="5">
    <source>
        <dbReference type="ARBA" id="ARBA00023211"/>
    </source>
</evidence>
<dbReference type="STRING" id="228230.RMCC_2525"/>
<keyword evidence="14" id="KW-1185">Reference proteome</keyword>
<reference evidence="14" key="2">
    <citation type="submission" date="2016-02" db="EMBL/GenBank/DDBJ databases">
        <title>Draft genome sequence of five rapidly growing Mycobacterium species.</title>
        <authorList>
            <person name="Katahira K."/>
            <person name="Gotou Y."/>
            <person name="Iida K."/>
            <person name="Ogura Y."/>
            <person name="Hayashi T."/>
        </authorList>
    </citation>
    <scope>NUCLEOTIDE SEQUENCE [LARGE SCALE GENOMIC DNA]</scope>
    <source>
        <strain evidence="14">JCM15298</strain>
    </source>
</reference>
<dbReference type="SUPFAM" id="SSF51735">
    <property type="entry name" value="NAD(P)-binding Rossmann-fold domains"/>
    <property type="match status" value="1"/>
</dbReference>
<evidence type="ECO:0000256" key="10">
    <source>
        <dbReference type="PIRSR" id="PIRSR601088-4"/>
    </source>
</evidence>
<feature type="active site" description="Proton donor" evidence="7">
    <location>
        <position position="166"/>
    </location>
</feature>
<evidence type="ECO:0000256" key="1">
    <source>
        <dbReference type="ARBA" id="ARBA00010141"/>
    </source>
</evidence>
<feature type="site" description="Increases basicity of active site Tyr" evidence="10">
    <location>
        <position position="106"/>
    </location>
</feature>
<dbReference type="CDD" id="cd05296">
    <property type="entry name" value="GH4_P_beta_glucosidase"/>
    <property type="match status" value="1"/>
</dbReference>
<keyword evidence="5 9" id="KW-0464">Manganese</keyword>
<keyword evidence="3 11" id="KW-0378">Hydrolase</keyword>
<dbReference type="PANTHER" id="PTHR32092">
    <property type="entry name" value="6-PHOSPHO-BETA-GLUCOSIDASE-RELATED"/>
    <property type="match status" value="1"/>
</dbReference>
<dbReference type="EMBL" id="BCSY01000039">
    <property type="protein sequence ID" value="GAS95559.1"/>
    <property type="molecule type" value="Genomic_DNA"/>
</dbReference>
<dbReference type="Gene3D" id="3.90.110.10">
    <property type="entry name" value="Lactate dehydrogenase/glycoside hydrolase, family 4, C-terminal"/>
    <property type="match status" value="1"/>
</dbReference>
<dbReference type="GO" id="GO:0005975">
    <property type="term" value="P:carbohydrate metabolic process"/>
    <property type="evidence" value="ECO:0007669"/>
    <property type="project" value="InterPro"/>
</dbReference>
<keyword evidence="9" id="KW-0533">Nickel</keyword>
<dbReference type="Gene3D" id="3.40.50.720">
    <property type="entry name" value="NAD(P)-binding Rossmann-like Domain"/>
    <property type="match status" value="1"/>
</dbReference>
<dbReference type="InterPro" id="IPR019802">
    <property type="entry name" value="GlycHydrolase_4_CS"/>
</dbReference>
<dbReference type="InterPro" id="IPR036291">
    <property type="entry name" value="NAD(P)-bd_dom_sf"/>
</dbReference>
<dbReference type="RefSeq" id="WP_062656733.1">
    <property type="nucleotide sequence ID" value="NZ_BCSY01000039.1"/>
</dbReference>
<dbReference type="PROSITE" id="PS01324">
    <property type="entry name" value="GLYCOSYL_HYDROL_F4"/>
    <property type="match status" value="1"/>
</dbReference>
<feature type="active site" description="Proton acceptor" evidence="7">
    <location>
        <position position="244"/>
    </location>
</feature>
<dbReference type="OrthoDB" id="9767022at2"/>
<evidence type="ECO:0000256" key="11">
    <source>
        <dbReference type="RuleBase" id="RU361152"/>
    </source>
</evidence>
<dbReference type="AlphaFoldDB" id="A0A100WCL9"/>
<evidence type="ECO:0000256" key="7">
    <source>
        <dbReference type="PIRSR" id="PIRSR601088-1"/>
    </source>
</evidence>
<evidence type="ECO:0000259" key="12">
    <source>
        <dbReference type="Pfam" id="PF11975"/>
    </source>
</evidence>
<comment type="similarity">
    <text evidence="1 11">Belongs to the glycosyl hydrolase 4 family.</text>
</comment>
<dbReference type="GO" id="GO:0046872">
    <property type="term" value="F:metal ion binding"/>
    <property type="evidence" value="ECO:0007669"/>
    <property type="project" value="UniProtKB-KW"/>
</dbReference>
<evidence type="ECO:0000313" key="13">
    <source>
        <dbReference type="EMBL" id="GAS95559.1"/>
    </source>
</evidence>
<feature type="binding site" evidence="9">
    <location>
        <position position="165"/>
    </location>
    <ligand>
        <name>Mn(2+)</name>
        <dbReference type="ChEBI" id="CHEBI:29035"/>
    </ligand>
</feature>
<gene>
    <name evidence="13" type="ORF">RMCC_2525</name>
</gene>
<dbReference type="PANTHER" id="PTHR32092:SF5">
    <property type="entry name" value="6-PHOSPHO-BETA-GLUCOSIDASE"/>
    <property type="match status" value="1"/>
</dbReference>
<evidence type="ECO:0000256" key="3">
    <source>
        <dbReference type="ARBA" id="ARBA00022801"/>
    </source>
</evidence>
<evidence type="ECO:0000256" key="6">
    <source>
        <dbReference type="ARBA" id="ARBA00023295"/>
    </source>
</evidence>
<feature type="binding site" evidence="8">
    <location>
        <position position="90"/>
    </location>
    <ligand>
        <name>substrate</name>
    </ligand>
</feature>
<dbReference type="GO" id="GO:0004553">
    <property type="term" value="F:hydrolase activity, hydrolyzing O-glycosyl compounds"/>
    <property type="evidence" value="ECO:0007669"/>
    <property type="project" value="InterPro"/>
</dbReference>
<dbReference type="InterPro" id="IPR001088">
    <property type="entry name" value="Glyco_hydro_4"/>
</dbReference>
<reference evidence="14" key="1">
    <citation type="journal article" date="2016" name="Genome Announc.">
        <title>Draft Genome Sequences of Five Rapidly Growing Mycobacterium Species, M. thermoresistibile, M. fortuitum subsp. acetamidolyticum, M. canariasense, M. brisbanense, and M. novocastrense.</title>
        <authorList>
            <person name="Katahira K."/>
            <person name="Ogura Y."/>
            <person name="Gotoh Y."/>
            <person name="Hayashi T."/>
        </authorList>
    </citation>
    <scope>NUCLEOTIDE SEQUENCE [LARGE SCALE GENOMIC DNA]</scope>
    <source>
        <strain evidence="14">JCM15298</strain>
    </source>
</reference>
<keyword evidence="9" id="KW-0408">Iron</keyword>
<dbReference type="Pfam" id="PF11975">
    <property type="entry name" value="Glyco_hydro_4C"/>
    <property type="match status" value="1"/>
</dbReference>
<dbReference type="Pfam" id="PF02056">
    <property type="entry name" value="Glyco_hydro_4"/>
    <property type="match status" value="1"/>
</dbReference>
<keyword evidence="4 11" id="KW-0520">NAD</keyword>